<dbReference type="GO" id="GO:0051536">
    <property type="term" value="F:iron-sulfur cluster binding"/>
    <property type="evidence" value="ECO:0007669"/>
    <property type="project" value="InterPro"/>
</dbReference>
<dbReference type="Proteomes" id="UP000515511">
    <property type="component" value="Chromosome"/>
</dbReference>
<reference evidence="3" key="1">
    <citation type="submission" date="2019-09" db="EMBL/GenBank/DDBJ databases">
        <title>Antimicrobial potential of Antarctic Bacteria.</title>
        <authorList>
            <person name="Benaud N."/>
            <person name="Edwards R.J."/>
            <person name="Ferrari B.C."/>
        </authorList>
    </citation>
    <scope>NUCLEOTIDE SEQUENCE [LARGE SCALE GENOMIC DNA]</scope>
    <source>
        <strain evidence="3">INR9</strain>
    </source>
</reference>
<dbReference type="Gene3D" id="3.90.1010.10">
    <property type="match status" value="1"/>
</dbReference>
<evidence type="ECO:0000259" key="1">
    <source>
        <dbReference type="Pfam" id="PF01592"/>
    </source>
</evidence>
<dbReference type="NCBIfam" id="TIGR01994">
    <property type="entry name" value="SUF_scaf_2"/>
    <property type="match status" value="1"/>
</dbReference>
<dbReference type="RefSeq" id="WP_185277714.1">
    <property type="nucleotide sequence ID" value="NZ_CP043641.1"/>
</dbReference>
<organism evidence="2 3">
    <name type="scientific">Leifsonia shinshuensis</name>
    <dbReference type="NCBI Taxonomy" id="150026"/>
    <lineage>
        <taxon>Bacteria</taxon>
        <taxon>Bacillati</taxon>
        <taxon>Actinomycetota</taxon>
        <taxon>Actinomycetes</taxon>
        <taxon>Micrococcales</taxon>
        <taxon>Microbacteriaceae</taxon>
        <taxon>Leifsonia</taxon>
    </lineage>
</organism>
<dbReference type="KEGG" id="lse:F1C12_05025"/>
<dbReference type="InterPro" id="IPR002871">
    <property type="entry name" value="NIF_FeS_clus_asmbl_NifU_N"/>
</dbReference>
<dbReference type="CDD" id="cd06664">
    <property type="entry name" value="IscU_like"/>
    <property type="match status" value="1"/>
</dbReference>
<dbReference type="GO" id="GO:0016226">
    <property type="term" value="P:iron-sulfur cluster assembly"/>
    <property type="evidence" value="ECO:0007669"/>
    <property type="project" value="InterPro"/>
</dbReference>
<name>A0A7G6Y7T4_9MICO</name>
<dbReference type="SUPFAM" id="SSF82649">
    <property type="entry name" value="SufE/NifU"/>
    <property type="match status" value="1"/>
</dbReference>
<evidence type="ECO:0000313" key="2">
    <source>
        <dbReference type="EMBL" id="QNE34549.1"/>
    </source>
</evidence>
<dbReference type="Pfam" id="PF01592">
    <property type="entry name" value="NifU_N"/>
    <property type="match status" value="1"/>
</dbReference>
<protein>
    <submittedName>
        <fullName evidence="2">SUF system NifU family Fe-S cluster assembly protein</fullName>
    </submittedName>
</protein>
<evidence type="ECO:0000313" key="3">
    <source>
        <dbReference type="Proteomes" id="UP000515511"/>
    </source>
</evidence>
<accession>A0A7G6Y7T4</accession>
<gene>
    <name evidence="2" type="ORF">F1C12_05025</name>
</gene>
<dbReference type="GO" id="GO:0005506">
    <property type="term" value="F:iron ion binding"/>
    <property type="evidence" value="ECO:0007669"/>
    <property type="project" value="InterPro"/>
</dbReference>
<sequence length="145" mass="15514">MSDLQNLYQQVILDHAREKHGYGLREDAAASSHQFNPTCGDEVTVGVHPDADGRIHAISWEGHGCSISTASASLLSDLVHDTDRAELAASIAAFRELMQSKGALEGDEELLGDAVALAGVSRYVTRVKCAMLPWVALEDALLKSA</sequence>
<dbReference type="AlphaFoldDB" id="A0A7G6Y7T4"/>
<dbReference type="EMBL" id="CP043641">
    <property type="protein sequence ID" value="QNE34549.1"/>
    <property type="molecule type" value="Genomic_DNA"/>
</dbReference>
<proteinExistence type="predicted"/>
<feature type="domain" description="NIF system FeS cluster assembly NifU N-terminal" evidence="1">
    <location>
        <begin position="8"/>
        <end position="129"/>
    </location>
</feature>